<dbReference type="Gene3D" id="2.70.98.10">
    <property type="match status" value="1"/>
</dbReference>
<sequence length="347" mass="39403">MNSIYGIDNKQDLIERVGDIRQVARFQRMELLDGKGKGNEIIQVQNGTGLSFQISVSRAFDIGLCELYGIPISWMSHTGPVSPFFYDKEMTEWNRSFEGGLFATCGLTYMGKPCVDQGQQLGQHGRISSTPSELLQAEGRWTEEKYELIFRGKVRESKALEECVTLERTITTCLGENRIIISDWITNETFMPVEHMVMYHFNFGYPLVSEFCQIQIPDSKKRWIIGDGPTIDSHRYGKPSNNANPCVMVHEEVEAADGLIKVGINNDIFHNGVKKRLGVTISYSKDACPCLTQWKHQRKGIYVMGIEPGNVTTEGRGKHRERGTLPFLQPGESKQYQFVLDFQLKED</sequence>
<dbReference type="Proteomes" id="UP000830167">
    <property type="component" value="Chromosome"/>
</dbReference>
<dbReference type="CDD" id="cd09023">
    <property type="entry name" value="Aldose_epim_Ec_c4013"/>
    <property type="match status" value="1"/>
</dbReference>
<dbReference type="InterPro" id="IPR014718">
    <property type="entry name" value="GH-type_carb-bd"/>
</dbReference>
<dbReference type="RefSeq" id="WP_347435411.1">
    <property type="nucleotide sequence ID" value="NZ_CP089291.1"/>
</dbReference>
<name>A0ABY4CH07_9BACL</name>
<keyword evidence="2" id="KW-1185">Reference proteome</keyword>
<proteinExistence type="predicted"/>
<dbReference type="Pfam" id="PF14486">
    <property type="entry name" value="DUF4432"/>
    <property type="match status" value="1"/>
</dbReference>
<evidence type="ECO:0000313" key="1">
    <source>
        <dbReference type="EMBL" id="UOF88732.1"/>
    </source>
</evidence>
<evidence type="ECO:0000313" key="2">
    <source>
        <dbReference type="Proteomes" id="UP000830167"/>
    </source>
</evidence>
<gene>
    <name evidence="1" type="ORF">LSG31_12315</name>
</gene>
<dbReference type="EMBL" id="CP089291">
    <property type="protein sequence ID" value="UOF88732.1"/>
    <property type="molecule type" value="Genomic_DNA"/>
</dbReference>
<reference evidence="1" key="1">
    <citation type="submission" date="2021-12" db="EMBL/GenBank/DDBJ databases">
        <title>Alicyclobacillaceae gen. nov., sp. nov., isolated from chalcocite enrichment system.</title>
        <authorList>
            <person name="Jiang Z."/>
        </authorList>
    </citation>
    <scope>NUCLEOTIDE SEQUENCE</scope>
    <source>
        <strain evidence="1">MYW30-H2</strain>
    </source>
</reference>
<protein>
    <submittedName>
        <fullName evidence="1">Aldose 1-epimerase family protein</fullName>
    </submittedName>
</protein>
<dbReference type="InterPro" id="IPR027839">
    <property type="entry name" value="DUF4432"/>
</dbReference>
<organism evidence="1 2">
    <name type="scientific">Fodinisporobacter ferrooxydans</name>
    <dbReference type="NCBI Taxonomy" id="2901836"/>
    <lineage>
        <taxon>Bacteria</taxon>
        <taxon>Bacillati</taxon>
        <taxon>Bacillota</taxon>
        <taxon>Bacilli</taxon>
        <taxon>Bacillales</taxon>
        <taxon>Alicyclobacillaceae</taxon>
        <taxon>Fodinisporobacter</taxon>
    </lineage>
</organism>
<accession>A0ABY4CH07</accession>